<protein>
    <submittedName>
        <fullName evidence="1">Uncharacterized protein</fullName>
    </submittedName>
</protein>
<sequence>MHIIFIVSNFSLLKRKQ</sequence>
<evidence type="ECO:0000313" key="1">
    <source>
        <dbReference type="EMBL" id="CDW28294.1"/>
    </source>
</evidence>
<reference evidence="1" key="1">
    <citation type="submission" date="2014-05" db="EMBL/GenBank/DDBJ databases">
        <authorList>
            <person name="Chronopoulou M."/>
        </authorList>
    </citation>
    <scope>NUCLEOTIDE SEQUENCE</scope>
    <source>
        <tissue evidence="1">Whole organism</tissue>
    </source>
</reference>
<accession>A0A0K2TQH6</accession>
<dbReference type="EMBL" id="HACA01010933">
    <property type="protein sequence ID" value="CDW28294.1"/>
    <property type="molecule type" value="Transcribed_RNA"/>
</dbReference>
<proteinExistence type="predicted"/>
<dbReference type="AlphaFoldDB" id="A0A0K2TQH6"/>
<organism evidence="1">
    <name type="scientific">Lepeophtheirus salmonis</name>
    <name type="common">Salmon louse</name>
    <name type="synonym">Caligus salmonis</name>
    <dbReference type="NCBI Taxonomy" id="72036"/>
    <lineage>
        <taxon>Eukaryota</taxon>
        <taxon>Metazoa</taxon>
        <taxon>Ecdysozoa</taxon>
        <taxon>Arthropoda</taxon>
        <taxon>Crustacea</taxon>
        <taxon>Multicrustacea</taxon>
        <taxon>Hexanauplia</taxon>
        <taxon>Copepoda</taxon>
        <taxon>Siphonostomatoida</taxon>
        <taxon>Caligidae</taxon>
        <taxon>Lepeophtheirus</taxon>
    </lineage>
</organism>
<name>A0A0K2TQH6_LEPSM</name>